<evidence type="ECO:0000313" key="2">
    <source>
        <dbReference type="EMBL" id="OGG49862.1"/>
    </source>
</evidence>
<proteinExistence type="predicted"/>
<sequence length="162" mass="17357">MDFSAWGAVFTQWPTDWFIIGGVAALMALDAMRSGSARAASLALSLPVTLFLLEALPEAMFVGSMVAGLTSPMEQLVIFVVLFVAAYLAAHRIIFTFSDGGGVVQALIAGLAGAVVLIVVWLQVPGLQSIWHFGDQVQAVFGEAYRFWWLIAAYAGLAFVRS</sequence>
<reference evidence="2 3" key="1">
    <citation type="journal article" date="2016" name="Nat. Commun.">
        <title>Thousands of microbial genomes shed light on interconnected biogeochemical processes in an aquifer system.</title>
        <authorList>
            <person name="Anantharaman K."/>
            <person name="Brown C.T."/>
            <person name="Hug L.A."/>
            <person name="Sharon I."/>
            <person name="Castelle C.J."/>
            <person name="Probst A.J."/>
            <person name="Thomas B.C."/>
            <person name="Singh A."/>
            <person name="Wilkins M.J."/>
            <person name="Karaoz U."/>
            <person name="Brodie E.L."/>
            <person name="Williams K.H."/>
            <person name="Hubbard S.S."/>
            <person name="Banfield J.F."/>
        </authorList>
    </citation>
    <scope>NUCLEOTIDE SEQUENCE [LARGE SCALE GENOMIC DNA]</scope>
</reference>
<dbReference type="Proteomes" id="UP000178370">
    <property type="component" value="Unassembled WGS sequence"/>
</dbReference>
<evidence type="ECO:0000313" key="3">
    <source>
        <dbReference type="Proteomes" id="UP000178370"/>
    </source>
</evidence>
<dbReference type="AlphaFoldDB" id="A0A1F6CM01"/>
<comment type="caution">
    <text evidence="2">The sequence shown here is derived from an EMBL/GenBank/DDBJ whole genome shotgun (WGS) entry which is preliminary data.</text>
</comment>
<feature type="transmembrane region" description="Helical" evidence="1">
    <location>
        <begin position="144"/>
        <end position="160"/>
    </location>
</feature>
<keyword evidence="1" id="KW-1133">Transmembrane helix</keyword>
<feature type="transmembrane region" description="Helical" evidence="1">
    <location>
        <begin position="76"/>
        <end position="95"/>
    </location>
</feature>
<feature type="transmembrane region" description="Helical" evidence="1">
    <location>
        <begin position="102"/>
        <end position="124"/>
    </location>
</feature>
<feature type="transmembrane region" description="Helical" evidence="1">
    <location>
        <begin position="15"/>
        <end position="32"/>
    </location>
</feature>
<dbReference type="EMBL" id="MFKV01000025">
    <property type="protein sequence ID" value="OGG49862.1"/>
    <property type="molecule type" value="Genomic_DNA"/>
</dbReference>
<evidence type="ECO:0000256" key="1">
    <source>
        <dbReference type="SAM" id="Phobius"/>
    </source>
</evidence>
<name>A0A1F6CM01_9BACT</name>
<feature type="transmembrane region" description="Helical" evidence="1">
    <location>
        <begin position="39"/>
        <end position="56"/>
    </location>
</feature>
<accession>A0A1F6CM01</accession>
<gene>
    <name evidence="2" type="ORF">A2763_01570</name>
</gene>
<keyword evidence="1" id="KW-0472">Membrane</keyword>
<keyword evidence="1" id="KW-0812">Transmembrane</keyword>
<protein>
    <submittedName>
        <fullName evidence="2">Uncharacterized protein</fullName>
    </submittedName>
</protein>
<organism evidence="2 3">
    <name type="scientific">Candidatus Kaiserbacteria bacterium RIFCSPHIGHO2_01_FULL_54_36</name>
    <dbReference type="NCBI Taxonomy" id="1798482"/>
    <lineage>
        <taxon>Bacteria</taxon>
        <taxon>Candidatus Kaiseribacteriota</taxon>
    </lineage>
</organism>